<evidence type="ECO:0000256" key="1">
    <source>
        <dbReference type="SAM" id="MobiDB-lite"/>
    </source>
</evidence>
<protein>
    <recommendedName>
        <fullName evidence="4">Bromo domain-containing protein</fullName>
    </recommendedName>
</protein>
<feature type="region of interest" description="Disordered" evidence="1">
    <location>
        <begin position="132"/>
        <end position="161"/>
    </location>
</feature>
<evidence type="ECO:0008006" key="4">
    <source>
        <dbReference type="Google" id="ProtNLM"/>
    </source>
</evidence>
<proteinExistence type="predicted"/>
<accession>A0A0L0CDQ9</accession>
<organism evidence="2 3">
    <name type="scientific">Lucilia cuprina</name>
    <name type="common">Green bottle fly</name>
    <name type="synonym">Australian sheep blowfly</name>
    <dbReference type="NCBI Taxonomy" id="7375"/>
    <lineage>
        <taxon>Eukaryota</taxon>
        <taxon>Metazoa</taxon>
        <taxon>Ecdysozoa</taxon>
        <taxon>Arthropoda</taxon>
        <taxon>Hexapoda</taxon>
        <taxon>Insecta</taxon>
        <taxon>Pterygota</taxon>
        <taxon>Neoptera</taxon>
        <taxon>Endopterygota</taxon>
        <taxon>Diptera</taxon>
        <taxon>Brachycera</taxon>
        <taxon>Muscomorpha</taxon>
        <taxon>Oestroidea</taxon>
        <taxon>Calliphoridae</taxon>
        <taxon>Luciliinae</taxon>
        <taxon>Lucilia</taxon>
    </lineage>
</organism>
<sequence length="710" mass="79356">MNEQQMRHKKPRKILGNGCTTEYNISVNNLNAHHWNPTAQLNSQLNSNSLPFTDSLKSAAALNLQQQQQQQMERLRLANIMNQEMHALWPYGTATFLSPMLPAHNMPLPYALAGTLPYAAVPIYQSLPSNAQPCTVSPASSSSSGSSSANTSTANQQQQNPIAQQQLLRSNNSSAGTNQNALNDSNKINIQIGLQCVSQNTPLNINSMNDTFSKVNFDSSAVINNGAGGDATNSLSPGSSNGTITLSQAKFNELTRLALRGSEIAEKLAYTHRNRPCFKKIDSLCARMKQDLIRPDGVLPNINSQGIAWAVKDFIFVFTRVINAWIIIKGYVYNTPEGLNKVKSALSPDFAASFAAWQDTTMDFIENLIKSFVNLDNLVQSQKNVYQKSDNTAGTAAVNRNVLNNNINNTPIKILQPGNPLLEDSFDFLNSATEKCAPNALNKNYIYTMVEDSEGSQRQATENGTYFKTGTYNPIKKDTTTLLPGETCTPPTPSSHLFGTPPTTNAALEQYIDEHLNEFWTPAMDLELTDNTNHAVTTDFIKLKDNITSNWLNYDLRVLVQHLSEFATDYDPNGPPRPLGKDLIDNLNIMMERLNAMKSADFFFKIQFTENYFPDFVAKHKTDFMDVRSIIFKCQIGGYQHIYEVVHDVRKIIFIAKEFLKINNDINLQKSIMAFEIEFNKLLSEPPFENLQFDHIKGDPKELIYNCINK</sequence>
<name>A0A0L0CDQ9_LUCCU</name>
<comment type="caution">
    <text evidence="2">The sequence shown here is derived from an EMBL/GenBank/DDBJ whole genome shotgun (WGS) entry which is preliminary data.</text>
</comment>
<reference evidence="2 3" key="1">
    <citation type="journal article" date="2015" name="Nat. Commun.">
        <title>Lucilia cuprina genome unlocks parasitic fly biology to underpin future interventions.</title>
        <authorList>
            <person name="Anstead C.A."/>
            <person name="Korhonen P.K."/>
            <person name="Young N.D."/>
            <person name="Hall R.S."/>
            <person name="Jex A.R."/>
            <person name="Murali S.C."/>
            <person name="Hughes D.S."/>
            <person name="Lee S.F."/>
            <person name="Perry T."/>
            <person name="Stroehlein A.J."/>
            <person name="Ansell B.R."/>
            <person name="Breugelmans B."/>
            <person name="Hofmann A."/>
            <person name="Qu J."/>
            <person name="Dugan S."/>
            <person name="Lee S.L."/>
            <person name="Chao H."/>
            <person name="Dinh H."/>
            <person name="Han Y."/>
            <person name="Doddapaneni H.V."/>
            <person name="Worley K.C."/>
            <person name="Muzny D.M."/>
            <person name="Ioannidis P."/>
            <person name="Waterhouse R.M."/>
            <person name="Zdobnov E.M."/>
            <person name="James P.J."/>
            <person name="Bagnall N.H."/>
            <person name="Kotze A.C."/>
            <person name="Gibbs R.A."/>
            <person name="Richards S."/>
            <person name="Batterham P."/>
            <person name="Gasser R.B."/>
        </authorList>
    </citation>
    <scope>NUCLEOTIDE SEQUENCE [LARGE SCALE GENOMIC DNA]</scope>
    <source>
        <strain evidence="2 3">LS</strain>
        <tissue evidence="2">Full body</tissue>
    </source>
</reference>
<evidence type="ECO:0000313" key="2">
    <source>
        <dbReference type="EMBL" id="KNC30366.1"/>
    </source>
</evidence>
<evidence type="ECO:0000313" key="3">
    <source>
        <dbReference type="Proteomes" id="UP000037069"/>
    </source>
</evidence>
<dbReference type="OMA" id="DHIMGRP"/>
<dbReference type="EMBL" id="JRES01000536">
    <property type="protein sequence ID" value="KNC30366.1"/>
    <property type="molecule type" value="Genomic_DNA"/>
</dbReference>
<dbReference type="Proteomes" id="UP000037069">
    <property type="component" value="Unassembled WGS sequence"/>
</dbReference>
<dbReference type="AlphaFoldDB" id="A0A0L0CDQ9"/>
<keyword evidence="3" id="KW-1185">Reference proteome</keyword>
<gene>
    <name evidence="2" type="ORF">FF38_03920</name>
</gene>